<dbReference type="SMART" id="SM00471">
    <property type="entry name" value="HDc"/>
    <property type="match status" value="1"/>
</dbReference>
<dbReference type="PANTHER" id="PTHR43155:SF2">
    <property type="entry name" value="CYCLIC DI-GMP PHOSPHODIESTERASE PA4108"/>
    <property type="match status" value="1"/>
</dbReference>
<evidence type="ECO:0000313" key="3">
    <source>
        <dbReference type="Proteomes" id="UP000602050"/>
    </source>
</evidence>
<dbReference type="AlphaFoldDB" id="A0A8J2XF35"/>
<organism evidence="2 3">
    <name type="scientific">Compostibacillus humi</name>
    <dbReference type="NCBI Taxonomy" id="1245525"/>
    <lineage>
        <taxon>Bacteria</taxon>
        <taxon>Bacillati</taxon>
        <taxon>Bacillota</taxon>
        <taxon>Bacilli</taxon>
        <taxon>Bacillales</taxon>
        <taxon>Bacillaceae</taxon>
        <taxon>Compostibacillus</taxon>
    </lineage>
</organism>
<dbReference type="EMBL" id="BMEV01000044">
    <property type="protein sequence ID" value="GFZ81190.1"/>
    <property type="molecule type" value="Genomic_DNA"/>
</dbReference>
<dbReference type="CDD" id="cd00077">
    <property type="entry name" value="HDc"/>
    <property type="match status" value="1"/>
</dbReference>
<reference evidence="2" key="2">
    <citation type="submission" date="2020-09" db="EMBL/GenBank/DDBJ databases">
        <authorList>
            <person name="Sun Q."/>
            <person name="Zhou Y."/>
        </authorList>
    </citation>
    <scope>NUCLEOTIDE SEQUENCE</scope>
    <source>
        <strain evidence="2">CGMCC 1.12360</strain>
    </source>
</reference>
<sequence length="328" mass="37551">MTDKTIQRLIRQGVSYVYIEDKATEDIVIESAVSEELRIEATQEIKEIFHEISNAGLEKKSFLLDKQGKKMGEIVKKLLAEIQQQPKQLSMLADIFVTDQYVFQHSLNVTIYSLALGISLQFPQKKLLEIGVGSLLHDIGKIFIDQKILNKKGRLTDEEFEVIKTHTELGFDFLRQHIEIPSVVAHCAYEHHERLDGSGYPRGIKENEIHPYGKLIAITDVFDAVTSNRIYRDAMLPHEGLEILYAGSISQFDKHMVEEFKKSIIIYPNGLQVELSDGRKGVILRQNPHLNERPVVRVLSEDDQPLKVPYEIDLKEELDTMIVSVMKE</sequence>
<dbReference type="NCBIfam" id="TIGR00277">
    <property type="entry name" value="HDIG"/>
    <property type="match status" value="1"/>
</dbReference>
<dbReference type="InterPro" id="IPR006675">
    <property type="entry name" value="HDIG_dom"/>
</dbReference>
<dbReference type="Proteomes" id="UP000602050">
    <property type="component" value="Unassembled WGS sequence"/>
</dbReference>
<name>A0A8J2XF35_9BACI</name>
<protein>
    <submittedName>
        <fullName evidence="2">Phosphohydrolase</fullName>
    </submittedName>
</protein>
<dbReference type="Pfam" id="PF13487">
    <property type="entry name" value="HD_5"/>
    <property type="match status" value="1"/>
</dbReference>
<comment type="caution">
    <text evidence="2">The sequence shown here is derived from an EMBL/GenBank/DDBJ whole genome shotgun (WGS) entry which is preliminary data.</text>
</comment>
<dbReference type="PANTHER" id="PTHR43155">
    <property type="entry name" value="CYCLIC DI-GMP PHOSPHODIESTERASE PA4108-RELATED"/>
    <property type="match status" value="1"/>
</dbReference>
<dbReference type="SUPFAM" id="SSF109604">
    <property type="entry name" value="HD-domain/PDEase-like"/>
    <property type="match status" value="1"/>
</dbReference>
<reference evidence="2" key="1">
    <citation type="journal article" date="2014" name="Int. J. Syst. Evol. Microbiol.">
        <title>Complete genome sequence of Corynebacterium casei LMG S-19264T (=DSM 44701T), isolated from a smear-ripened cheese.</title>
        <authorList>
            <consortium name="US DOE Joint Genome Institute (JGI-PGF)"/>
            <person name="Walter F."/>
            <person name="Albersmeier A."/>
            <person name="Kalinowski J."/>
            <person name="Ruckert C."/>
        </authorList>
    </citation>
    <scope>NUCLEOTIDE SEQUENCE</scope>
    <source>
        <strain evidence="2">CGMCC 1.12360</strain>
    </source>
</reference>
<feature type="domain" description="HD-GYP" evidence="1">
    <location>
        <begin position="80"/>
        <end position="276"/>
    </location>
</feature>
<accession>A0A8J2XF35</accession>
<keyword evidence="3" id="KW-1185">Reference proteome</keyword>
<evidence type="ECO:0000259" key="1">
    <source>
        <dbReference type="PROSITE" id="PS51832"/>
    </source>
</evidence>
<gene>
    <name evidence="2" type="ORF">GCM10010978_22750</name>
</gene>
<dbReference type="PROSITE" id="PS51832">
    <property type="entry name" value="HD_GYP"/>
    <property type="match status" value="1"/>
</dbReference>
<dbReference type="Gene3D" id="1.10.3210.10">
    <property type="entry name" value="Hypothetical protein af1432"/>
    <property type="match status" value="1"/>
</dbReference>
<proteinExistence type="predicted"/>
<dbReference type="InterPro" id="IPR003607">
    <property type="entry name" value="HD/PDEase_dom"/>
</dbReference>
<dbReference type="InterPro" id="IPR037522">
    <property type="entry name" value="HD_GYP_dom"/>
</dbReference>
<evidence type="ECO:0000313" key="2">
    <source>
        <dbReference type="EMBL" id="GFZ81190.1"/>
    </source>
</evidence>